<dbReference type="PANTHER" id="PTHR15721:SF2">
    <property type="entry name" value="PROTEIN TALPID3"/>
    <property type="match status" value="1"/>
</dbReference>
<feature type="non-terminal residue" evidence="2">
    <location>
        <position position="216"/>
    </location>
</feature>
<evidence type="ECO:0000313" key="2">
    <source>
        <dbReference type="EMBL" id="CEK58019.1"/>
    </source>
</evidence>
<reference evidence="2" key="1">
    <citation type="submission" date="2014-12" db="EMBL/GenBank/DDBJ databases">
        <title>Insight into the proteome of Arion vulgaris.</title>
        <authorList>
            <person name="Aradska J."/>
            <person name="Bulat T."/>
            <person name="Smidak R."/>
            <person name="Sarate P."/>
            <person name="Gangsoo J."/>
            <person name="Sialana F."/>
            <person name="Bilban M."/>
            <person name="Lubec G."/>
        </authorList>
    </citation>
    <scope>NUCLEOTIDE SEQUENCE</scope>
    <source>
        <tissue evidence="2">Skin</tissue>
    </source>
</reference>
<sequence>MAETPPREQTPSPRKKEHVVSGDDNEEVVEQPQPIMMSVAVGDDRPLTAEIQTQHRSPSPKLPPTSASTGSETSSTSTESSTTESINEAISEGQWLQSYSEGQVIGAVNYAAIRKEIVGKGYQRVIDVSTASTLRDTDDLDLDAEGGAKSEGEFIYGRVPDPDKDPSLEVLALLQRKPMHVQQILSRPPPPVVMSSSGRSIGEMSVGQVLPSKEFM</sequence>
<dbReference type="EMBL" id="HACG01011154">
    <property type="protein sequence ID" value="CEK58019.1"/>
    <property type="molecule type" value="Transcribed_RNA"/>
</dbReference>
<name>A0A0B6YP42_9EUPU</name>
<dbReference type="GO" id="GO:0005814">
    <property type="term" value="C:centriole"/>
    <property type="evidence" value="ECO:0007669"/>
    <property type="project" value="TreeGrafter"/>
</dbReference>
<feature type="region of interest" description="Disordered" evidence="1">
    <location>
        <begin position="1"/>
        <end position="88"/>
    </location>
</feature>
<organism evidence="2">
    <name type="scientific">Arion vulgaris</name>
    <dbReference type="NCBI Taxonomy" id="1028688"/>
    <lineage>
        <taxon>Eukaryota</taxon>
        <taxon>Metazoa</taxon>
        <taxon>Spiralia</taxon>
        <taxon>Lophotrochozoa</taxon>
        <taxon>Mollusca</taxon>
        <taxon>Gastropoda</taxon>
        <taxon>Heterobranchia</taxon>
        <taxon>Euthyneura</taxon>
        <taxon>Panpulmonata</taxon>
        <taxon>Eupulmonata</taxon>
        <taxon>Stylommatophora</taxon>
        <taxon>Helicina</taxon>
        <taxon>Arionoidea</taxon>
        <taxon>Arionidae</taxon>
        <taxon>Arion</taxon>
    </lineage>
</organism>
<dbReference type="InterPro" id="IPR029246">
    <property type="entry name" value="TALPID3"/>
</dbReference>
<dbReference type="AlphaFoldDB" id="A0A0B6YP42"/>
<protein>
    <submittedName>
        <fullName evidence="2">Uncharacterized protein</fullName>
    </submittedName>
</protein>
<feature type="compositionally biased region" description="Low complexity" evidence="1">
    <location>
        <begin position="65"/>
        <end position="88"/>
    </location>
</feature>
<dbReference type="PANTHER" id="PTHR15721">
    <property type="entry name" value="KIAA0586 PROTEIN"/>
    <property type="match status" value="1"/>
</dbReference>
<accession>A0A0B6YP42</accession>
<proteinExistence type="predicted"/>
<evidence type="ECO:0000256" key="1">
    <source>
        <dbReference type="SAM" id="MobiDB-lite"/>
    </source>
</evidence>
<dbReference type="GO" id="GO:0007224">
    <property type="term" value="P:smoothened signaling pathway"/>
    <property type="evidence" value="ECO:0007669"/>
    <property type="project" value="InterPro"/>
</dbReference>
<gene>
    <name evidence="2" type="primary">ORF31740</name>
</gene>
<dbReference type="Pfam" id="PF15324">
    <property type="entry name" value="TALPID3"/>
    <property type="match status" value="1"/>
</dbReference>
<dbReference type="GO" id="GO:0036064">
    <property type="term" value="C:ciliary basal body"/>
    <property type="evidence" value="ECO:0007669"/>
    <property type="project" value="TreeGrafter"/>
</dbReference>